<evidence type="ECO:0000313" key="3">
    <source>
        <dbReference type="Proteomes" id="UP000236161"/>
    </source>
</evidence>
<protein>
    <submittedName>
        <fullName evidence="2">E3 ubiquitin-protein ligase RMA3</fullName>
    </submittedName>
</protein>
<evidence type="ECO:0000313" key="2">
    <source>
        <dbReference type="EMBL" id="PKA49937.1"/>
    </source>
</evidence>
<dbReference type="SUPFAM" id="SSF57850">
    <property type="entry name" value="RING/U-box"/>
    <property type="match status" value="1"/>
</dbReference>
<dbReference type="InterPro" id="IPR013083">
    <property type="entry name" value="Znf_RING/FYVE/PHD"/>
</dbReference>
<proteinExistence type="predicted"/>
<keyword evidence="3" id="KW-1185">Reference proteome</keyword>
<gene>
    <name evidence="2" type="primary">RMA3</name>
    <name evidence="2" type="ORF">AXF42_Ash019253</name>
</gene>
<reference evidence="2 3" key="1">
    <citation type="journal article" date="2017" name="Nature">
        <title>The Apostasia genome and the evolution of orchids.</title>
        <authorList>
            <person name="Zhang G.Q."/>
            <person name="Liu K.W."/>
            <person name="Li Z."/>
            <person name="Lohaus R."/>
            <person name="Hsiao Y.Y."/>
            <person name="Niu S.C."/>
            <person name="Wang J.Y."/>
            <person name="Lin Y.C."/>
            <person name="Xu Q."/>
            <person name="Chen L.J."/>
            <person name="Yoshida K."/>
            <person name="Fujiwara S."/>
            <person name="Wang Z.W."/>
            <person name="Zhang Y.Q."/>
            <person name="Mitsuda N."/>
            <person name="Wang M."/>
            <person name="Liu G.H."/>
            <person name="Pecoraro L."/>
            <person name="Huang H.X."/>
            <person name="Xiao X.J."/>
            <person name="Lin M."/>
            <person name="Wu X.Y."/>
            <person name="Wu W.L."/>
            <person name="Chen Y.Y."/>
            <person name="Chang S.B."/>
            <person name="Sakamoto S."/>
            <person name="Ohme-Takagi M."/>
            <person name="Yagi M."/>
            <person name="Zeng S.J."/>
            <person name="Shen C.Y."/>
            <person name="Yeh C.M."/>
            <person name="Luo Y.B."/>
            <person name="Tsai W.C."/>
            <person name="Van de Peer Y."/>
            <person name="Liu Z.J."/>
        </authorList>
    </citation>
    <scope>NUCLEOTIDE SEQUENCE [LARGE SCALE GENOMIC DNA]</scope>
    <source>
        <strain evidence="3">cv. Shenzhen</strain>
        <tissue evidence="2">Stem</tissue>
    </source>
</reference>
<dbReference type="AlphaFoldDB" id="A0A2I0A314"/>
<sequence length="178" mass="19372">MDSEAAIGDHLHPHKKLSKKRTSDTASPLPLGSAVSAVGSCFDCNICLDITVDPVVILCGHLYYYPASISSVAVEFSGSRAEALQFQIKSKMTLVAGVLPGDDDDDRRMANKQEAQLGMYSDCSFAGPAEGEGIDCPDFSTRNRKEGMARGMQAKDEMVIRGALHEHEKVQLSEYFLR</sequence>
<organism evidence="2 3">
    <name type="scientific">Apostasia shenzhenica</name>
    <dbReference type="NCBI Taxonomy" id="1088818"/>
    <lineage>
        <taxon>Eukaryota</taxon>
        <taxon>Viridiplantae</taxon>
        <taxon>Streptophyta</taxon>
        <taxon>Embryophyta</taxon>
        <taxon>Tracheophyta</taxon>
        <taxon>Spermatophyta</taxon>
        <taxon>Magnoliopsida</taxon>
        <taxon>Liliopsida</taxon>
        <taxon>Asparagales</taxon>
        <taxon>Orchidaceae</taxon>
        <taxon>Apostasioideae</taxon>
        <taxon>Apostasia</taxon>
    </lineage>
</organism>
<feature type="region of interest" description="Disordered" evidence="1">
    <location>
        <begin position="1"/>
        <end position="28"/>
    </location>
</feature>
<dbReference type="Gene3D" id="3.30.40.10">
    <property type="entry name" value="Zinc/RING finger domain, C3HC4 (zinc finger)"/>
    <property type="match status" value="1"/>
</dbReference>
<accession>A0A2I0A314</accession>
<evidence type="ECO:0000256" key="1">
    <source>
        <dbReference type="SAM" id="MobiDB-lite"/>
    </source>
</evidence>
<dbReference type="Proteomes" id="UP000236161">
    <property type="component" value="Unassembled WGS sequence"/>
</dbReference>
<dbReference type="STRING" id="1088818.A0A2I0A314"/>
<dbReference type="EMBL" id="KZ452036">
    <property type="protein sequence ID" value="PKA49937.1"/>
    <property type="molecule type" value="Genomic_DNA"/>
</dbReference>
<name>A0A2I0A314_9ASPA</name>